<keyword evidence="3" id="KW-1185">Reference proteome</keyword>
<dbReference type="GO" id="GO:0016758">
    <property type="term" value="F:hexosyltransferase activity"/>
    <property type="evidence" value="ECO:0007669"/>
    <property type="project" value="UniProtKB-ARBA"/>
</dbReference>
<name>A0A844B1G9_9RHOB</name>
<evidence type="ECO:0000259" key="1">
    <source>
        <dbReference type="Pfam" id="PF00535"/>
    </source>
</evidence>
<dbReference type="PANTHER" id="PTHR22916:SF3">
    <property type="entry name" value="UDP-GLCNAC:BETAGAL BETA-1,3-N-ACETYLGLUCOSAMINYLTRANSFERASE-LIKE PROTEIN 1"/>
    <property type="match status" value="1"/>
</dbReference>
<sequence>MVTVSAILTSYNVEPYIATAMQSVIDAGFEALELIVVDDGSTDATRQVADCIGQMADPNKVHYKPIFFAQNTIGGVACAANAGLDHASGDIIIMVDGDDWVEPQALAQAVQQLAQSRADFIVCGCQEYWNNTGSYTRYPEAHIWAQAAREADKTTRQQLLLQMAPFPWRKIYRRAFLERHKIRFPVGDYFFEDNPFHWETTLRAEQFILFDAITHTHRMARQGQTVTSMGVKPLQIFDHARTIAQTLDATQQDATFDAAYFRWLADHVLWCGRYVSPHGLNRLFDQATAAFAPYPQDRFFEYLEHKDRSWAEITQLTALKLNDRLGFLNALKPKESSKADK</sequence>
<evidence type="ECO:0000313" key="3">
    <source>
        <dbReference type="Proteomes" id="UP000436694"/>
    </source>
</evidence>
<dbReference type="InterPro" id="IPR001173">
    <property type="entry name" value="Glyco_trans_2-like"/>
</dbReference>
<dbReference type="InterPro" id="IPR029044">
    <property type="entry name" value="Nucleotide-diphossugar_trans"/>
</dbReference>
<dbReference type="CDD" id="cd00761">
    <property type="entry name" value="Glyco_tranf_GTA_type"/>
    <property type="match status" value="1"/>
</dbReference>
<organism evidence="2 3">
    <name type="scientific">Tritonibacter aquimaris</name>
    <dbReference type="NCBI Taxonomy" id="2663379"/>
    <lineage>
        <taxon>Bacteria</taxon>
        <taxon>Pseudomonadati</taxon>
        <taxon>Pseudomonadota</taxon>
        <taxon>Alphaproteobacteria</taxon>
        <taxon>Rhodobacterales</taxon>
        <taxon>Paracoccaceae</taxon>
        <taxon>Tritonibacter</taxon>
    </lineage>
</organism>
<dbReference type="Gene3D" id="3.90.550.10">
    <property type="entry name" value="Spore Coat Polysaccharide Biosynthesis Protein SpsA, Chain A"/>
    <property type="match status" value="1"/>
</dbReference>
<dbReference type="Pfam" id="PF00535">
    <property type="entry name" value="Glycos_transf_2"/>
    <property type="match status" value="1"/>
</dbReference>
<comment type="caution">
    <text evidence="2">The sequence shown here is derived from an EMBL/GenBank/DDBJ whole genome shotgun (WGS) entry which is preliminary data.</text>
</comment>
<reference evidence="2 3" key="1">
    <citation type="submission" date="2019-10" db="EMBL/GenBank/DDBJ databases">
        <title>Epibacterium sp. nov., isolated from seawater.</title>
        <authorList>
            <person name="Zhang X."/>
            <person name="Li N."/>
        </authorList>
    </citation>
    <scope>NUCLEOTIDE SEQUENCE [LARGE SCALE GENOMIC DNA]</scope>
    <source>
        <strain evidence="2 3">SM1969</strain>
    </source>
</reference>
<dbReference type="RefSeq" id="WP_153549064.1">
    <property type="nucleotide sequence ID" value="NZ_WIXK01000011.1"/>
</dbReference>
<dbReference type="SUPFAM" id="SSF53448">
    <property type="entry name" value="Nucleotide-diphospho-sugar transferases"/>
    <property type="match status" value="1"/>
</dbReference>
<accession>A0A844B1G9</accession>
<feature type="domain" description="Glycosyltransferase 2-like" evidence="1">
    <location>
        <begin position="5"/>
        <end position="175"/>
    </location>
</feature>
<dbReference type="AlphaFoldDB" id="A0A844B1G9"/>
<evidence type="ECO:0000313" key="2">
    <source>
        <dbReference type="EMBL" id="MQY44172.1"/>
    </source>
</evidence>
<dbReference type="Proteomes" id="UP000436694">
    <property type="component" value="Unassembled WGS sequence"/>
</dbReference>
<keyword evidence="2" id="KW-0808">Transferase</keyword>
<dbReference type="EMBL" id="WIXK01000011">
    <property type="protein sequence ID" value="MQY44172.1"/>
    <property type="molecule type" value="Genomic_DNA"/>
</dbReference>
<proteinExistence type="predicted"/>
<dbReference type="PANTHER" id="PTHR22916">
    <property type="entry name" value="GLYCOSYLTRANSFERASE"/>
    <property type="match status" value="1"/>
</dbReference>
<gene>
    <name evidence="2" type="ORF">GG681_16115</name>
</gene>
<protein>
    <submittedName>
        <fullName evidence="2">Glycosyltransferase</fullName>
    </submittedName>
</protein>